<sequence>MKVFENLKSLKSDMENKGWRIDSFLFTYKQQEFIVLVKLYSETARKPDYALLELEFLKKDNFTDNLIVPANSVKLFIDAKTLRTYFNIEYGENLGIILQQFNGFLATFIPTYKKEQKSGLEKKAISHSLSRSDGDDPEKIYCFAVKRNRVKADGTYGERSPFNDNKARLWRKDVYDKLDCRNEKHISFCFSKNPEEEKTDEEIIYNWTSNRKVE</sequence>
<gene>
    <name evidence="1" type="ORF">HF394_13200</name>
</gene>
<protein>
    <submittedName>
        <fullName evidence="1">Uncharacterized protein</fullName>
    </submittedName>
</protein>
<evidence type="ECO:0000313" key="2">
    <source>
        <dbReference type="Proteomes" id="UP000509222"/>
    </source>
</evidence>
<name>A0A7H8QBQ6_9BACL</name>
<keyword evidence="2" id="KW-1185">Reference proteome</keyword>
<dbReference type="EMBL" id="CP051177">
    <property type="protein sequence ID" value="QKX51456.1"/>
    <property type="molecule type" value="Genomic_DNA"/>
</dbReference>
<dbReference type="RefSeq" id="WP_176294721.1">
    <property type="nucleotide sequence ID" value="NZ_CP051177.1"/>
</dbReference>
<dbReference type="Pfam" id="PF19503">
    <property type="entry name" value="DUF6037"/>
    <property type="match status" value="1"/>
</dbReference>
<dbReference type="Proteomes" id="UP000509222">
    <property type="component" value="Chromosome"/>
</dbReference>
<organism evidence="1 2">
    <name type="scientific">Planococcus glaciei</name>
    <dbReference type="NCBI Taxonomy" id="459472"/>
    <lineage>
        <taxon>Bacteria</taxon>
        <taxon>Bacillati</taxon>
        <taxon>Bacillota</taxon>
        <taxon>Bacilli</taxon>
        <taxon>Bacillales</taxon>
        <taxon>Caryophanaceae</taxon>
        <taxon>Planococcus</taxon>
    </lineage>
</organism>
<reference evidence="2" key="1">
    <citation type="submission" date="2020-06" db="EMBL/GenBank/DDBJ databases">
        <title>Isolation of Planomicrobium glaciei.</title>
        <authorList>
            <person name="Malisova L."/>
            <person name="Safrankova R."/>
            <person name="Jakubu V."/>
            <person name="Spanelova P."/>
        </authorList>
    </citation>
    <scope>NUCLEOTIDE SEQUENCE [LARGE SCALE GENOMIC DNA]</scope>
    <source>
        <strain evidence="2">NRL-ATB46093</strain>
    </source>
</reference>
<dbReference type="AlphaFoldDB" id="A0A7H8QBQ6"/>
<proteinExistence type="predicted"/>
<evidence type="ECO:0000313" key="1">
    <source>
        <dbReference type="EMBL" id="QKX51456.1"/>
    </source>
</evidence>
<dbReference type="InterPro" id="IPR046100">
    <property type="entry name" value="DUF6037"/>
</dbReference>
<accession>A0A7H8QBQ6</accession>